<feature type="domain" description="L,D-TPase catalytic" evidence="8">
    <location>
        <begin position="102"/>
        <end position="259"/>
    </location>
</feature>
<dbReference type="UniPathway" id="UPA00219"/>
<dbReference type="OrthoDB" id="9809748at2"/>
<keyword evidence="10" id="KW-1185">Reference proteome</keyword>
<dbReference type="InterPro" id="IPR038063">
    <property type="entry name" value="Transpep_catalytic_dom"/>
</dbReference>
<evidence type="ECO:0000256" key="7">
    <source>
        <dbReference type="SAM" id="MobiDB-lite"/>
    </source>
</evidence>
<feature type="compositionally biased region" description="Pro residues" evidence="7">
    <location>
        <begin position="51"/>
        <end position="62"/>
    </location>
</feature>
<keyword evidence="4 6" id="KW-0573">Peptidoglycan synthesis</keyword>
<dbReference type="RefSeq" id="WP_132015038.1">
    <property type="nucleotide sequence ID" value="NZ_SLUN01000018.1"/>
</dbReference>
<evidence type="ECO:0000256" key="3">
    <source>
        <dbReference type="ARBA" id="ARBA00022960"/>
    </source>
</evidence>
<feature type="active site" description="Nucleophile" evidence="6">
    <location>
        <position position="235"/>
    </location>
</feature>
<evidence type="ECO:0000256" key="4">
    <source>
        <dbReference type="ARBA" id="ARBA00022984"/>
    </source>
</evidence>
<dbReference type="PANTHER" id="PTHR36699">
    <property type="entry name" value="LD-TRANSPEPTIDASE"/>
    <property type="match status" value="1"/>
</dbReference>
<evidence type="ECO:0000256" key="5">
    <source>
        <dbReference type="ARBA" id="ARBA00023316"/>
    </source>
</evidence>
<dbReference type="Proteomes" id="UP000295008">
    <property type="component" value="Unassembled WGS sequence"/>
</dbReference>
<sequence length="260" mass="28041">MKKNKVPSLIVFIAISLALVSLSGLVLAYRTTSKDEMQGEKTSEVATPEDAPAPPAAPPAPQPDQEQPEVAVVKPTAAIPDNCLPLQTILNQRGLTVSGHKLVIYVKKSAKVLSLYLDGELLKSYHVELGDSGLADKQVSGDHRTPEGTFYITEKSKLIPSDEFLGSRWFRLSYPNVEDAERGLRQGLIDQATRDAIVEANANYTTPPQRTALGGGVGIHGGSRSSLGPNWTWGCVGLSDRDVEEFFDYIAVGTTVVIEP</sequence>
<keyword evidence="3 6" id="KW-0133">Cell shape</keyword>
<dbReference type="PROSITE" id="PS52029">
    <property type="entry name" value="LD_TPASE"/>
    <property type="match status" value="1"/>
</dbReference>
<name>A0A4R1RG89_HYDET</name>
<evidence type="ECO:0000256" key="1">
    <source>
        <dbReference type="ARBA" id="ARBA00004752"/>
    </source>
</evidence>
<dbReference type="SUPFAM" id="SSF141523">
    <property type="entry name" value="L,D-transpeptidase catalytic domain-like"/>
    <property type="match status" value="1"/>
</dbReference>
<dbReference type="PANTHER" id="PTHR36699:SF1">
    <property type="entry name" value="L,D-TRANSPEPTIDASE YAFK-RELATED"/>
    <property type="match status" value="1"/>
</dbReference>
<dbReference type="Gene3D" id="2.40.440.10">
    <property type="entry name" value="L,D-transpeptidase catalytic domain-like"/>
    <property type="match status" value="1"/>
</dbReference>
<feature type="region of interest" description="Disordered" evidence="7">
    <location>
        <begin position="36"/>
        <end position="69"/>
    </location>
</feature>
<proteinExistence type="predicted"/>
<comment type="pathway">
    <text evidence="1 6">Cell wall biogenesis; peptidoglycan biosynthesis.</text>
</comment>
<comment type="caution">
    <text evidence="9">The sequence shown here is derived from an EMBL/GenBank/DDBJ whole genome shotgun (WGS) entry which is preliminary data.</text>
</comment>
<dbReference type="CDD" id="cd16913">
    <property type="entry name" value="YkuD_like"/>
    <property type="match status" value="1"/>
</dbReference>
<dbReference type="AlphaFoldDB" id="A0A4R1RG89"/>
<evidence type="ECO:0000313" key="10">
    <source>
        <dbReference type="Proteomes" id="UP000295008"/>
    </source>
</evidence>
<evidence type="ECO:0000259" key="8">
    <source>
        <dbReference type="PROSITE" id="PS52029"/>
    </source>
</evidence>
<evidence type="ECO:0000256" key="6">
    <source>
        <dbReference type="PROSITE-ProRule" id="PRU01373"/>
    </source>
</evidence>
<dbReference type="EMBL" id="SLUN01000018">
    <property type="protein sequence ID" value="TCL64710.1"/>
    <property type="molecule type" value="Genomic_DNA"/>
</dbReference>
<protein>
    <submittedName>
        <fullName evidence="9">L,D-transpeptidase-like protein</fullName>
    </submittedName>
</protein>
<organism evidence="9 10">
    <name type="scientific">Hydrogenispora ethanolica</name>
    <dbReference type="NCBI Taxonomy" id="1082276"/>
    <lineage>
        <taxon>Bacteria</taxon>
        <taxon>Bacillati</taxon>
        <taxon>Bacillota</taxon>
        <taxon>Hydrogenispora</taxon>
    </lineage>
</organism>
<dbReference type="GO" id="GO:0009252">
    <property type="term" value="P:peptidoglycan biosynthetic process"/>
    <property type="evidence" value="ECO:0007669"/>
    <property type="project" value="UniProtKB-UniPathway"/>
</dbReference>
<dbReference type="GO" id="GO:0016740">
    <property type="term" value="F:transferase activity"/>
    <property type="evidence" value="ECO:0007669"/>
    <property type="project" value="UniProtKB-KW"/>
</dbReference>
<evidence type="ECO:0000256" key="2">
    <source>
        <dbReference type="ARBA" id="ARBA00022679"/>
    </source>
</evidence>
<reference evidence="9 10" key="1">
    <citation type="submission" date="2019-03" db="EMBL/GenBank/DDBJ databases">
        <title>Genomic Encyclopedia of Type Strains, Phase IV (KMG-IV): sequencing the most valuable type-strain genomes for metagenomic binning, comparative biology and taxonomic classification.</title>
        <authorList>
            <person name="Goeker M."/>
        </authorList>
    </citation>
    <scope>NUCLEOTIDE SEQUENCE [LARGE SCALE GENOMIC DNA]</scope>
    <source>
        <strain evidence="9 10">LX-B</strain>
    </source>
</reference>
<dbReference type="GO" id="GO:0071555">
    <property type="term" value="P:cell wall organization"/>
    <property type="evidence" value="ECO:0007669"/>
    <property type="project" value="UniProtKB-UniRule"/>
</dbReference>
<evidence type="ECO:0000313" key="9">
    <source>
        <dbReference type="EMBL" id="TCL64710.1"/>
    </source>
</evidence>
<keyword evidence="2" id="KW-0808">Transferase</keyword>
<dbReference type="GO" id="GO:0008360">
    <property type="term" value="P:regulation of cell shape"/>
    <property type="evidence" value="ECO:0007669"/>
    <property type="project" value="UniProtKB-UniRule"/>
</dbReference>
<accession>A0A4R1RG89</accession>
<dbReference type="InterPro" id="IPR005490">
    <property type="entry name" value="LD_TPept_cat_dom"/>
</dbReference>
<feature type="active site" description="Proton donor/acceptor" evidence="6">
    <location>
        <position position="220"/>
    </location>
</feature>
<dbReference type="Pfam" id="PF03734">
    <property type="entry name" value="YkuD"/>
    <property type="match status" value="1"/>
</dbReference>
<gene>
    <name evidence="9" type="ORF">EDC14_10188</name>
</gene>
<keyword evidence="5 6" id="KW-0961">Cell wall biogenesis/degradation</keyword>